<evidence type="ECO:0000313" key="2">
    <source>
        <dbReference type="Proteomes" id="UP001621714"/>
    </source>
</evidence>
<keyword evidence="2" id="KW-1185">Reference proteome</keyword>
<proteinExistence type="predicted"/>
<dbReference type="InterPro" id="IPR010743">
    <property type="entry name" value="Methionine_synth_MetW"/>
</dbReference>
<dbReference type="InterPro" id="IPR029063">
    <property type="entry name" value="SAM-dependent_MTases_sf"/>
</dbReference>
<name>A0ABW8PX13_9GAMM</name>
<protein>
    <submittedName>
        <fullName evidence="1">Methionine biosynthesis protein MetW</fullName>
    </submittedName>
</protein>
<dbReference type="EMBL" id="JBANFI010000002">
    <property type="protein sequence ID" value="MFK7160188.1"/>
    <property type="molecule type" value="Genomic_DNA"/>
</dbReference>
<gene>
    <name evidence="1" type="primary">metW</name>
    <name evidence="1" type="ORF">V6U78_03960</name>
</gene>
<evidence type="ECO:0000313" key="1">
    <source>
        <dbReference type="EMBL" id="MFK7160188.1"/>
    </source>
</evidence>
<sequence>MRQDLSIIADWIRPQTRVLDLACGDGELLSYLQQHKQVSGYGLEIDAEKITACIANGVDVIEQDLNRGLSNFADASYDTVIMTQALQVLRRQDLALDEMLRVGQEAIVTFPNFAHWRCRLYLTFRGKLPVSKTLPYEWYDTPNIHLITFKDFEALCAAKGLKILDRAVGDLAYKGHWKARLWPNLFGEVAIYKLGRA</sequence>
<accession>A0ABW8PX13</accession>
<dbReference type="RefSeq" id="WP_405337425.1">
    <property type="nucleotide sequence ID" value="NZ_JBANFI010000002.1"/>
</dbReference>
<reference evidence="1 2" key="1">
    <citation type="submission" date="2024-02" db="EMBL/GenBank/DDBJ databases">
        <title>Marinospirillum sp. MEB 164 isolated from Lonar lake sediment.</title>
        <authorList>
            <person name="Joshi A."/>
            <person name="Thite S."/>
        </authorList>
    </citation>
    <scope>NUCLEOTIDE SEQUENCE [LARGE SCALE GENOMIC DNA]</scope>
    <source>
        <strain evidence="1 2">MEB164</strain>
    </source>
</reference>
<dbReference type="Pfam" id="PF07021">
    <property type="entry name" value="MetW"/>
    <property type="match status" value="1"/>
</dbReference>
<dbReference type="SUPFAM" id="SSF53335">
    <property type="entry name" value="S-adenosyl-L-methionine-dependent methyltransferases"/>
    <property type="match status" value="1"/>
</dbReference>
<dbReference type="NCBIfam" id="TIGR02081">
    <property type="entry name" value="metW"/>
    <property type="match status" value="1"/>
</dbReference>
<dbReference type="CDD" id="cd02440">
    <property type="entry name" value="AdoMet_MTases"/>
    <property type="match status" value="1"/>
</dbReference>
<comment type="caution">
    <text evidence="1">The sequence shown here is derived from an EMBL/GenBank/DDBJ whole genome shotgun (WGS) entry which is preliminary data.</text>
</comment>
<dbReference type="Proteomes" id="UP001621714">
    <property type="component" value="Unassembled WGS sequence"/>
</dbReference>
<organism evidence="1 2">
    <name type="scientific">Marinospirillum alkalitolerans</name>
    <dbReference type="NCBI Taxonomy" id="3123374"/>
    <lineage>
        <taxon>Bacteria</taxon>
        <taxon>Pseudomonadati</taxon>
        <taxon>Pseudomonadota</taxon>
        <taxon>Gammaproteobacteria</taxon>
        <taxon>Oceanospirillales</taxon>
        <taxon>Oceanospirillaceae</taxon>
        <taxon>Marinospirillum</taxon>
    </lineage>
</organism>
<dbReference type="Gene3D" id="3.40.50.150">
    <property type="entry name" value="Vaccinia Virus protein VP39"/>
    <property type="match status" value="1"/>
</dbReference>